<evidence type="ECO:0000256" key="10">
    <source>
        <dbReference type="ARBA" id="ARBA00023069"/>
    </source>
</evidence>
<keyword evidence="10" id="KW-0969">Cilium</keyword>
<dbReference type="STRING" id="244447.ENSCSEP00000007646"/>
<dbReference type="PANTHER" id="PTHR19308">
    <property type="entry name" value="PHOSPHATIDYLCHOLINE TRANSFER PROTEIN"/>
    <property type="match status" value="1"/>
</dbReference>
<dbReference type="CTD" id="100001416"/>
<evidence type="ECO:0000256" key="8">
    <source>
        <dbReference type="ARBA" id="ARBA00022990"/>
    </source>
</evidence>
<dbReference type="Pfam" id="PF01852">
    <property type="entry name" value="START"/>
    <property type="match status" value="1"/>
</dbReference>
<dbReference type="Ensembl" id="ENSCSET00000007726.1">
    <property type="protein sequence ID" value="ENSCSEP00000007646.1"/>
    <property type="gene ID" value="ENSCSEG00000004932.1"/>
</dbReference>
<evidence type="ECO:0000256" key="2">
    <source>
        <dbReference type="ARBA" id="ARBA00004370"/>
    </source>
</evidence>
<keyword evidence="4" id="KW-0813">Transport</keyword>
<dbReference type="InParanoid" id="A0A3P8V3G0"/>
<dbReference type="InterPro" id="IPR002913">
    <property type="entry name" value="START_lipid-bd_dom"/>
</dbReference>
<dbReference type="SUPFAM" id="SSF55961">
    <property type="entry name" value="Bet v1-like"/>
    <property type="match status" value="1"/>
</dbReference>
<keyword evidence="7" id="KW-0282">Flagellum</keyword>
<dbReference type="SMART" id="SM00234">
    <property type="entry name" value="START"/>
    <property type="match status" value="1"/>
</dbReference>
<evidence type="ECO:0000256" key="14">
    <source>
        <dbReference type="ARBA" id="ARBA00070345"/>
    </source>
</evidence>
<name>A0A3P8V3G0_CYNSE</name>
<dbReference type="OMA" id="NSCIFIY"/>
<evidence type="ECO:0000313" key="19">
    <source>
        <dbReference type="Ensembl" id="ENSCSEP00000007646.1"/>
    </source>
</evidence>
<dbReference type="GO" id="GO:0005829">
    <property type="term" value="C:cytosol"/>
    <property type="evidence" value="ECO:0007669"/>
    <property type="project" value="UniProtKB-ARBA"/>
</dbReference>
<dbReference type="CDD" id="cd08871">
    <property type="entry name" value="START_STARD10-like"/>
    <property type="match status" value="1"/>
</dbReference>
<dbReference type="InterPro" id="IPR041951">
    <property type="entry name" value="STARD10_START"/>
</dbReference>
<evidence type="ECO:0000256" key="12">
    <source>
        <dbReference type="ARBA" id="ARBA00023136"/>
    </source>
</evidence>
<keyword evidence="11" id="KW-0446">Lipid-binding</keyword>
<evidence type="ECO:0000313" key="20">
    <source>
        <dbReference type="Proteomes" id="UP000265120"/>
    </source>
</evidence>
<evidence type="ECO:0000256" key="7">
    <source>
        <dbReference type="ARBA" id="ARBA00022846"/>
    </source>
</evidence>
<evidence type="ECO:0000256" key="15">
    <source>
        <dbReference type="ARBA" id="ARBA00076937"/>
    </source>
</evidence>
<feature type="region of interest" description="Disordered" evidence="17">
    <location>
        <begin position="211"/>
        <end position="266"/>
    </location>
</feature>
<dbReference type="GO" id="GO:0016020">
    <property type="term" value="C:membrane"/>
    <property type="evidence" value="ECO:0007669"/>
    <property type="project" value="UniProtKB-SubCell"/>
</dbReference>
<evidence type="ECO:0000256" key="13">
    <source>
        <dbReference type="ARBA" id="ARBA00023273"/>
    </source>
</evidence>
<dbReference type="GeneID" id="103390759"/>
<dbReference type="PANTHER" id="PTHR19308:SF33">
    <property type="entry name" value="START DOMAIN CONTAINING 10"/>
    <property type="match status" value="1"/>
</dbReference>
<evidence type="ECO:0000259" key="18">
    <source>
        <dbReference type="PROSITE" id="PS50848"/>
    </source>
</evidence>
<protein>
    <recommendedName>
        <fullName evidence="14">START domain-containing protein 10</fullName>
    </recommendedName>
    <alternativeName>
        <fullName evidence="15">PCTP-like protein</fullName>
    </alternativeName>
    <alternativeName>
        <fullName evidence="16">StAR-related lipid transfer protein 10</fullName>
    </alternativeName>
</protein>
<dbReference type="KEGG" id="csem:103390759"/>
<evidence type="ECO:0000256" key="6">
    <source>
        <dbReference type="ARBA" id="ARBA00022553"/>
    </source>
</evidence>
<evidence type="ECO:0000256" key="4">
    <source>
        <dbReference type="ARBA" id="ARBA00022448"/>
    </source>
</evidence>
<reference evidence="19" key="3">
    <citation type="submission" date="2025-09" db="UniProtKB">
        <authorList>
            <consortium name="Ensembl"/>
        </authorList>
    </citation>
    <scope>IDENTIFICATION</scope>
</reference>
<evidence type="ECO:0000256" key="9">
    <source>
        <dbReference type="ARBA" id="ARBA00023055"/>
    </source>
</evidence>
<dbReference type="RefSeq" id="XP_008324970.1">
    <property type="nucleotide sequence ID" value="XM_008326748.3"/>
</dbReference>
<keyword evidence="13" id="KW-0966">Cell projection</keyword>
<keyword evidence="20" id="KW-1185">Reference proteome</keyword>
<dbReference type="InterPro" id="IPR051213">
    <property type="entry name" value="START_lipid_transfer"/>
</dbReference>
<keyword evidence="6" id="KW-0597">Phosphoprotein</keyword>
<dbReference type="GeneTree" id="ENSGT00940000165821"/>
<dbReference type="InterPro" id="IPR023393">
    <property type="entry name" value="START-like_dom_sf"/>
</dbReference>
<keyword evidence="5" id="KW-0963">Cytoplasm</keyword>
<evidence type="ECO:0000256" key="1">
    <source>
        <dbReference type="ARBA" id="ARBA00004230"/>
    </source>
</evidence>
<evidence type="ECO:0000256" key="3">
    <source>
        <dbReference type="ARBA" id="ARBA00004496"/>
    </source>
</evidence>
<comment type="subcellular location">
    <subcellularLocation>
        <location evidence="1">Cell projection</location>
        <location evidence="1">Cilium</location>
        <location evidence="1">Flagellum</location>
    </subcellularLocation>
    <subcellularLocation>
        <location evidence="3">Cytoplasm</location>
    </subcellularLocation>
    <subcellularLocation>
        <location evidence="2">Membrane</location>
    </subcellularLocation>
</comment>
<dbReference type="GO" id="GO:0006869">
    <property type="term" value="P:lipid transport"/>
    <property type="evidence" value="ECO:0007669"/>
    <property type="project" value="UniProtKB-KW"/>
</dbReference>
<reference evidence="19" key="2">
    <citation type="submission" date="2025-08" db="UniProtKB">
        <authorList>
            <consortium name="Ensembl"/>
        </authorList>
    </citation>
    <scope>IDENTIFICATION</scope>
</reference>
<dbReference type="FunFam" id="3.30.530.20:FF:000008">
    <property type="entry name" value="START domain containing 10"/>
    <property type="match status" value="1"/>
</dbReference>
<reference evidence="19 20" key="1">
    <citation type="journal article" date="2014" name="Nat. Genet.">
        <title>Whole-genome sequence of a flatfish provides insights into ZW sex chromosome evolution and adaptation to a benthic lifestyle.</title>
        <authorList>
            <person name="Chen S."/>
            <person name="Zhang G."/>
            <person name="Shao C."/>
            <person name="Huang Q."/>
            <person name="Liu G."/>
            <person name="Zhang P."/>
            <person name="Song W."/>
            <person name="An N."/>
            <person name="Chalopin D."/>
            <person name="Volff J.N."/>
            <person name="Hong Y."/>
            <person name="Li Q."/>
            <person name="Sha Z."/>
            <person name="Zhou H."/>
            <person name="Xie M."/>
            <person name="Yu Q."/>
            <person name="Liu Y."/>
            <person name="Xiang H."/>
            <person name="Wang N."/>
            <person name="Wu K."/>
            <person name="Yang C."/>
            <person name="Zhou Q."/>
            <person name="Liao X."/>
            <person name="Yang L."/>
            <person name="Hu Q."/>
            <person name="Zhang J."/>
            <person name="Meng L."/>
            <person name="Jin L."/>
            <person name="Tian Y."/>
            <person name="Lian J."/>
            <person name="Yang J."/>
            <person name="Miao G."/>
            <person name="Liu S."/>
            <person name="Liang Z."/>
            <person name="Yan F."/>
            <person name="Li Y."/>
            <person name="Sun B."/>
            <person name="Zhang H."/>
            <person name="Zhang J."/>
            <person name="Zhu Y."/>
            <person name="Du M."/>
            <person name="Zhao Y."/>
            <person name="Schartl M."/>
            <person name="Tang Q."/>
            <person name="Wang J."/>
        </authorList>
    </citation>
    <scope>NUCLEOTIDE SEQUENCE</scope>
</reference>
<feature type="domain" description="START" evidence="18">
    <location>
        <begin position="22"/>
        <end position="212"/>
    </location>
</feature>
<dbReference type="OrthoDB" id="5403181at2759"/>
<dbReference type="GO" id="GO:0008289">
    <property type="term" value="F:lipid binding"/>
    <property type="evidence" value="ECO:0007669"/>
    <property type="project" value="UniProtKB-KW"/>
</dbReference>
<proteinExistence type="predicted"/>
<evidence type="ECO:0000256" key="17">
    <source>
        <dbReference type="SAM" id="MobiDB-lite"/>
    </source>
</evidence>
<keyword evidence="12" id="KW-0472">Membrane</keyword>
<keyword evidence="8" id="KW-0007">Acetylation</keyword>
<evidence type="ECO:0000256" key="16">
    <source>
        <dbReference type="ARBA" id="ARBA00080073"/>
    </source>
</evidence>
<sequence length="266" mass="30655">MSIPSILPDEKVFAEFKDRCLSTDNWLKKYDKNDMQVWVEHVPAKKGNSPPKIHTIKCKMTIKDVSAASMYDVLHDGHYRRKWDPTMVESYDIARLSANADVGYYSWKCPKTITNRDVVTLRSWHVTNDEYIIVNFSVKHPKYPPRHDLVRAVSLITGYYIKSTGPKSCTFLYLSQADPKGYLPKWLVNKASQVLAPKVLKCVHRAGQNYPEWKQQNSPDQKPWLYPEQNTLPMMDPAELSIQRADSLENVDESSKMDPQDSEDSS</sequence>
<dbReference type="AlphaFoldDB" id="A0A3P8V3G0"/>
<organism evidence="19 20">
    <name type="scientific">Cynoglossus semilaevis</name>
    <name type="common">Tongue sole</name>
    <dbReference type="NCBI Taxonomy" id="244447"/>
    <lineage>
        <taxon>Eukaryota</taxon>
        <taxon>Metazoa</taxon>
        <taxon>Chordata</taxon>
        <taxon>Craniata</taxon>
        <taxon>Vertebrata</taxon>
        <taxon>Euteleostomi</taxon>
        <taxon>Actinopterygii</taxon>
        <taxon>Neopterygii</taxon>
        <taxon>Teleostei</taxon>
        <taxon>Neoteleostei</taxon>
        <taxon>Acanthomorphata</taxon>
        <taxon>Carangaria</taxon>
        <taxon>Pleuronectiformes</taxon>
        <taxon>Pleuronectoidei</taxon>
        <taxon>Cynoglossidae</taxon>
        <taxon>Cynoglossinae</taxon>
        <taxon>Cynoglossus</taxon>
    </lineage>
</organism>
<dbReference type="Proteomes" id="UP000265120">
    <property type="component" value="Chromosome 15"/>
</dbReference>
<dbReference type="Gene3D" id="3.30.530.20">
    <property type="match status" value="1"/>
</dbReference>
<evidence type="ECO:0000256" key="11">
    <source>
        <dbReference type="ARBA" id="ARBA00023121"/>
    </source>
</evidence>
<keyword evidence="9" id="KW-0445">Lipid transport</keyword>
<evidence type="ECO:0000256" key="5">
    <source>
        <dbReference type="ARBA" id="ARBA00022490"/>
    </source>
</evidence>
<dbReference type="GO" id="GO:0031514">
    <property type="term" value="C:motile cilium"/>
    <property type="evidence" value="ECO:0007669"/>
    <property type="project" value="UniProtKB-SubCell"/>
</dbReference>
<dbReference type="PROSITE" id="PS50848">
    <property type="entry name" value="START"/>
    <property type="match status" value="1"/>
</dbReference>
<accession>A0A3P8V3G0</accession>